<sequence length="197" mass="20636">MIETSAAGRPPLAGPARALLAALAALTLAGCVASPSSSPLALEPGTSWRLCTLTPEGSRIEQIEAISAALEADGYEVVNTDVALGLVSAQRTRLRPGLGAVETPFGGPMWRLGFGRGIRYGGVGYGLQDPWWGFRDDPRSVERVSASAAGEGYNVVKSITTLSADGYVIDARDATNDAFCRQLSQAVDNPLTDSEVR</sequence>
<protein>
    <recommendedName>
        <fullName evidence="3">DUF4136 domain-containing protein</fullName>
    </recommendedName>
</protein>
<evidence type="ECO:0008006" key="3">
    <source>
        <dbReference type="Google" id="ProtNLM"/>
    </source>
</evidence>
<evidence type="ECO:0000313" key="1">
    <source>
        <dbReference type="EMBL" id="MFC0269549.1"/>
    </source>
</evidence>
<dbReference type="Proteomes" id="UP001589814">
    <property type="component" value="Unassembled WGS sequence"/>
</dbReference>
<organism evidence="1 2">
    <name type="scientific">Kushneria aurantia</name>
    <dbReference type="NCBI Taxonomy" id="504092"/>
    <lineage>
        <taxon>Bacteria</taxon>
        <taxon>Pseudomonadati</taxon>
        <taxon>Pseudomonadota</taxon>
        <taxon>Gammaproteobacteria</taxon>
        <taxon>Oceanospirillales</taxon>
        <taxon>Halomonadaceae</taxon>
        <taxon>Kushneria</taxon>
    </lineage>
</organism>
<comment type="caution">
    <text evidence="1">The sequence shown here is derived from an EMBL/GenBank/DDBJ whole genome shotgun (WGS) entry which is preliminary data.</text>
</comment>
<gene>
    <name evidence="1" type="ORF">ACFFHW_16400</name>
</gene>
<accession>A0ABV6G7N1</accession>
<reference evidence="1 2" key="1">
    <citation type="submission" date="2024-09" db="EMBL/GenBank/DDBJ databases">
        <authorList>
            <person name="Sun Q."/>
            <person name="Mori K."/>
        </authorList>
    </citation>
    <scope>NUCLEOTIDE SEQUENCE [LARGE SCALE GENOMIC DNA]</scope>
    <source>
        <strain evidence="1 2">CCM 7415</strain>
    </source>
</reference>
<dbReference type="RefSeq" id="WP_169433464.1">
    <property type="nucleotide sequence ID" value="NZ_JBHLVX010000060.1"/>
</dbReference>
<proteinExistence type="predicted"/>
<keyword evidence="2" id="KW-1185">Reference proteome</keyword>
<name>A0ABV6G7N1_9GAMM</name>
<evidence type="ECO:0000313" key="2">
    <source>
        <dbReference type="Proteomes" id="UP001589814"/>
    </source>
</evidence>
<dbReference type="EMBL" id="JBHLVX010000060">
    <property type="protein sequence ID" value="MFC0269549.1"/>
    <property type="molecule type" value="Genomic_DNA"/>
</dbReference>